<gene>
    <name evidence="2" type="ORF">S01H4_54455</name>
</gene>
<dbReference type="AlphaFoldDB" id="X1E802"/>
<sequence length="45" mass="5640">MIKEKDKQNKVPRKTRQKKFREGNPFFADMWEMGYPPEQWSIFKY</sequence>
<comment type="caution">
    <text evidence="2">The sequence shown here is derived from an EMBL/GenBank/DDBJ whole genome shotgun (WGS) entry which is preliminary data.</text>
</comment>
<name>X1E802_9ZZZZ</name>
<evidence type="ECO:0000313" key="2">
    <source>
        <dbReference type="EMBL" id="GAH13299.1"/>
    </source>
</evidence>
<accession>X1E802</accession>
<reference evidence="2" key="1">
    <citation type="journal article" date="2014" name="Front. Microbiol.">
        <title>High frequency of phylogenetically diverse reductive dehalogenase-homologous genes in deep subseafloor sedimentary metagenomes.</title>
        <authorList>
            <person name="Kawai M."/>
            <person name="Futagami T."/>
            <person name="Toyoda A."/>
            <person name="Takaki Y."/>
            <person name="Nishi S."/>
            <person name="Hori S."/>
            <person name="Arai W."/>
            <person name="Tsubouchi T."/>
            <person name="Morono Y."/>
            <person name="Uchiyama I."/>
            <person name="Ito T."/>
            <person name="Fujiyama A."/>
            <person name="Inagaki F."/>
            <person name="Takami H."/>
        </authorList>
    </citation>
    <scope>NUCLEOTIDE SEQUENCE</scope>
    <source>
        <strain evidence="2">Expedition CK06-06</strain>
    </source>
</reference>
<proteinExistence type="predicted"/>
<evidence type="ECO:0000256" key="1">
    <source>
        <dbReference type="SAM" id="MobiDB-lite"/>
    </source>
</evidence>
<feature type="region of interest" description="Disordered" evidence="1">
    <location>
        <begin position="1"/>
        <end position="21"/>
    </location>
</feature>
<organism evidence="2">
    <name type="scientific">marine sediment metagenome</name>
    <dbReference type="NCBI Taxonomy" id="412755"/>
    <lineage>
        <taxon>unclassified sequences</taxon>
        <taxon>metagenomes</taxon>
        <taxon>ecological metagenomes</taxon>
    </lineage>
</organism>
<protein>
    <submittedName>
        <fullName evidence="2">Uncharacterized protein</fullName>
    </submittedName>
</protein>
<dbReference type="EMBL" id="BART01031340">
    <property type="protein sequence ID" value="GAH13299.1"/>
    <property type="molecule type" value="Genomic_DNA"/>
</dbReference>
<feature type="compositionally biased region" description="Basic residues" evidence="1">
    <location>
        <begin position="10"/>
        <end position="19"/>
    </location>
</feature>